<dbReference type="InterPro" id="IPR045462">
    <property type="entry name" value="aa-tRNA-synth_I_cd-bd"/>
</dbReference>
<evidence type="ECO:0000259" key="10">
    <source>
        <dbReference type="Pfam" id="PF19269"/>
    </source>
</evidence>
<dbReference type="SUPFAM" id="SSF48163">
    <property type="entry name" value="An anticodon-binding domain of class I aminoacyl-tRNA synthetases"/>
    <property type="match status" value="1"/>
</dbReference>
<dbReference type="EC" id="6.1.1.17" evidence="8"/>
<comment type="caution">
    <text evidence="11">The sequence shown here is derived from an EMBL/GenBank/DDBJ whole genome shotgun (WGS) entry which is preliminary data.</text>
</comment>
<dbReference type="PROSITE" id="PS00178">
    <property type="entry name" value="AA_TRNA_LIGASE_I"/>
    <property type="match status" value="1"/>
</dbReference>
<dbReference type="Pfam" id="PF19269">
    <property type="entry name" value="Anticodon_2"/>
    <property type="match status" value="1"/>
</dbReference>
<comment type="caution">
    <text evidence="8">Lacks conserved residue(s) required for the propagation of feature annotation.</text>
</comment>
<keyword evidence="6 8" id="KW-0648">Protein biosynthesis</keyword>
<protein>
    <recommendedName>
        <fullName evidence="8">Glutamate--tRNA ligase</fullName>
        <ecNumber evidence="8">6.1.1.17</ecNumber>
    </recommendedName>
    <alternativeName>
        <fullName evidence="8">Glutamyl-tRNA synthetase</fullName>
        <shortName evidence="8">GluRS</shortName>
    </alternativeName>
</protein>
<proteinExistence type="inferred from homology"/>
<accession>A0A6I3KF54</accession>
<feature type="short sequence motif" description="'HIGH' region" evidence="8">
    <location>
        <begin position="9"/>
        <end position="19"/>
    </location>
</feature>
<dbReference type="HAMAP" id="MF_00022">
    <property type="entry name" value="Glu_tRNA_synth_type1"/>
    <property type="match status" value="1"/>
</dbReference>
<dbReference type="Gene3D" id="1.10.10.350">
    <property type="match status" value="1"/>
</dbReference>
<evidence type="ECO:0000313" key="12">
    <source>
        <dbReference type="Proteomes" id="UP000440694"/>
    </source>
</evidence>
<dbReference type="InterPro" id="IPR049940">
    <property type="entry name" value="GluQ/Sye"/>
</dbReference>
<evidence type="ECO:0000256" key="1">
    <source>
        <dbReference type="ARBA" id="ARBA00007894"/>
    </source>
</evidence>
<evidence type="ECO:0000256" key="2">
    <source>
        <dbReference type="ARBA" id="ARBA00022490"/>
    </source>
</evidence>
<dbReference type="InterPro" id="IPR020751">
    <property type="entry name" value="aa-tRNA-synth_I_codon-bd_sub2"/>
</dbReference>
<dbReference type="GO" id="GO:0005524">
    <property type="term" value="F:ATP binding"/>
    <property type="evidence" value="ECO:0007669"/>
    <property type="project" value="UniProtKB-UniRule"/>
</dbReference>
<dbReference type="InterPro" id="IPR000924">
    <property type="entry name" value="Glu/Gln-tRNA-synth"/>
</dbReference>
<dbReference type="Gene3D" id="3.40.50.620">
    <property type="entry name" value="HUPs"/>
    <property type="match status" value="1"/>
</dbReference>
<evidence type="ECO:0000256" key="5">
    <source>
        <dbReference type="ARBA" id="ARBA00022840"/>
    </source>
</evidence>
<evidence type="ECO:0000259" key="9">
    <source>
        <dbReference type="Pfam" id="PF00749"/>
    </source>
</evidence>
<reference evidence="11 12" key="1">
    <citation type="submission" date="2019-11" db="EMBL/GenBank/DDBJ databases">
        <title>Identification of a novel strain.</title>
        <authorList>
            <person name="Xu Q."/>
            <person name="Wang G."/>
        </authorList>
    </citation>
    <scope>NUCLEOTIDE SEQUENCE [LARGE SCALE GENOMIC DNA]</scope>
    <source>
        <strain evidence="12">xq</strain>
    </source>
</reference>
<keyword evidence="5 8" id="KW-0067">ATP-binding</keyword>
<dbReference type="PRINTS" id="PR00987">
    <property type="entry name" value="TRNASYNTHGLU"/>
</dbReference>
<comment type="catalytic activity">
    <reaction evidence="8">
        <text>tRNA(Glu) + L-glutamate + ATP = L-glutamyl-tRNA(Glu) + AMP + diphosphate</text>
        <dbReference type="Rhea" id="RHEA:23540"/>
        <dbReference type="Rhea" id="RHEA-COMP:9663"/>
        <dbReference type="Rhea" id="RHEA-COMP:9680"/>
        <dbReference type="ChEBI" id="CHEBI:29985"/>
        <dbReference type="ChEBI" id="CHEBI:30616"/>
        <dbReference type="ChEBI" id="CHEBI:33019"/>
        <dbReference type="ChEBI" id="CHEBI:78442"/>
        <dbReference type="ChEBI" id="CHEBI:78520"/>
        <dbReference type="ChEBI" id="CHEBI:456215"/>
        <dbReference type="EC" id="6.1.1.17"/>
    </reaction>
</comment>
<comment type="subcellular location">
    <subcellularLocation>
        <location evidence="8">Cytoplasm</location>
    </subcellularLocation>
</comment>
<dbReference type="GO" id="GO:0005737">
    <property type="term" value="C:cytoplasm"/>
    <property type="evidence" value="ECO:0007669"/>
    <property type="project" value="UniProtKB-SubCell"/>
</dbReference>
<keyword evidence="3 8" id="KW-0436">Ligase</keyword>
<dbReference type="Proteomes" id="UP000440694">
    <property type="component" value="Unassembled WGS sequence"/>
</dbReference>
<organism evidence="11 12">
    <name type="scientific">Hyphomicrobium album</name>
    <dbReference type="NCBI Taxonomy" id="2665159"/>
    <lineage>
        <taxon>Bacteria</taxon>
        <taxon>Pseudomonadati</taxon>
        <taxon>Pseudomonadota</taxon>
        <taxon>Alphaproteobacteria</taxon>
        <taxon>Hyphomicrobiales</taxon>
        <taxon>Hyphomicrobiaceae</taxon>
        <taxon>Hyphomicrobium</taxon>
    </lineage>
</organism>
<dbReference type="SUPFAM" id="SSF52374">
    <property type="entry name" value="Nucleotidylyl transferase"/>
    <property type="match status" value="1"/>
</dbReference>
<gene>
    <name evidence="8" type="primary">gltX</name>
    <name evidence="11" type="ORF">GIW81_00420</name>
</gene>
<dbReference type="GO" id="GO:0006424">
    <property type="term" value="P:glutamyl-tRNA aminoacylation"/>
    <property type="evidence" value="ECO:0007669"/>
    <property type="project" value="UniProtKB-UniRule"/>
</dbReference>
<name>A0A6I3KF54_9HYPH</name>
<dbReference type="PANTHER" id="PTHR43311">
    <property type="entry name" value="GLUTAMATE--TRNA LIGASE"/>
    <property type="match status" value="1"/>
</dbReference>
<feature type="domain" description="Aminoacyl-tRNA synthetase class I anticodon-binding" evidence="10">
    <location>
        <begin position="380"/>
        <end position="449"/>
    </location>
</feature>
<feature type="domain" description="Glutamyl/glutaminyl-tRNA synthetase class Ib catalytic" evidence="9">
    <location>
        <begin position="3"/>
        <end position="283"/>
    </location>
</feature>
<dbReference type="GO" id="GO:0000049">
    <property type="term" value="F:tRNA binding"/>
    <property type="evidence" value="ECO:0007669"/>
    <property type="project" value="InterPro"/>
</dbReference>
<evidence type="ECO:0000256" key="6">
    <source>
        <dbReference type="ARBA" id="ARBA00022917"/>
    </source>
</evidence>
<evidence type="ECO:0000256" key="7">
    <source>
        <dbReference type="ARBA" id="ARBA00023146"/>
    </source>
</evidence>
<dbReference type="AlphaFoldDB" id="A0A6I3KF54"/>
<dbReference type="NCBIfam" id="TIGR00464">
    <property type="entry name" value="gltX_bact"/>
    <property type="match status" value="1"/>
</dbReference>
<evidence type="ECO:0000313" key="11">
    <source>
        <dbReference type="EMBL" id="MTD92796.1"/>
    </source>
</evidence>
<dbReference type="Pfam" id="PF00749">
    <property type="entry name" value="tRNA-synt_1c"/>
    <property type="match status" value="1"/>
</dbReference>
<keyword evidence="2 8" id="KW-0963">Cytoplasm</keyword>
<dbReference type="InterPro" id="IPR008925">
    <property type="entry name" value="aa_tRNA-synth_I_cd-bd_sf"/>
</dbReference>
<comment type="similarity">
    <text evidence="1 8">Belongs to the class-I aminoacyl-tRNA synthetase family. Glutamate--tRNA ligase type 1 subfamily.</text>
</comment>
<evidence type="ECO:0000256" key="4">
    <source>
        <dbReference type="ARBA" id="ARBA00022741"/>
    </source>
</evidence>
<dbReference type="EMBL" id="WMBQ01000001">
    <property type="protein sequence ID" value="MTD92796.1"/>
    <property type="molecule type" value="Genomic_DNA"/>
</dbReference>
<dbReference type="GO" id="GO:0004818">
    <property type="term" value="F:glutamate-tRNA ligase activity"/>
    <property type="evidence" value="ECO:0007669"/>
    <property type="project" value="UniProtKB-UniRule"/>
</dbReference>
<dbReference type="InterPro" id="IPR020058">
    <property type="entry name" value="Glu/Gln-tRNA-synth_Ib_cat-dom"/>
</dbReference>
<keyword evidence="12" id="KW-1185">Reference proteome</keyword>
<dbReference type="InterPro" id="IPR014729">
    <property type="entry name" value="Rossmann-like_a/b/a_fold"/>
</dbReference>
<feature type="short sequence motif" description="'KMSKS' region" evidence="8">
    <location>
        <begin position="249"/>
        <end position="253"/>
    </location>
</feature>
<keyword evidence="7 8" id="KW-0030">Aminoacyl-tRNA synthetase</keyword>
<dbReference type="InterPro" id="IPR004527">
    <property type="entry name" value="Glu-tRNA-ligase_bac/mito"/>
</dbReference>
<feature type="binding site" evidence="8">
    <location>
        <position position="252"/>
    </location>
    <ligand>
        <name>ATP</name>
        <dbReference type="ChEBI" id="CHEBI:30616"/>
    </ligand>
</feature>
<comment type="function">
    <text evidence="8">Catalyzes the attachment of glutamate to tRNA(Glu) in a two-step reaction: glutamate is first activated by ATP to form Glu-AMP and then transferred to the acceptor end of tRNA(Glu).</text>
</comment>
<sequence length="454" mass="50053">MSVTVRFAPSPTGRLHVGNIRTALLNWLFARQSGGAFWLRLDDTDTQRSTEEFAEGIRRDLEWLGLRWSREERQSLRTDRYVAAAELLKARGRLYSCYESEDELDRKRKRQLARGLPPIYDRAGLKLTDTERAALEAEGRKPHWRFRLANSDADLAPLPTIVSWNDLIRGDQTVDVGSLSDPVVIRADGSFLYTFTSVVDDAEFGVTHVIRGEDHVTNTGVQVQLFEALGKEQPAFGHHSLLIGADGHALSKRLGALSIESLREAGIEPLALASYTALIGTSDPIEPQPNLDALAGRFAFSKISTGPARFDPEELKALNARLLHVTPYAAVAGRLEEMGIGGGAAFWDTVRGNLSVLEDAASWWQVIGGELAPQIEDRELTDKAAALLPAEPWDDTTWDTWVAALKTASGRKGRALFHPLRLALTGREDGPELKQLLPLIGRSRTEARLLGRAA</sequence>
<dbReference type="RefSeq" id="WP_154737387.1">
    <property type="nucleotide sequence ID" value="NZ_WMBQ01000001.1"/>
</dbReference>
<keyword evidence="4 8" id="KW-0547">Nucleotide-binding</keyword>
<dbReference type="InterPro" id="IPR001412">
    <property type="entry name" value="aa-tRNA-synth_I_CS"/>
</dbReference>
<dbReference type="PANTHER" id="PTHR43311:SF2">
    <property type="entry name" value="GLUTAMATE--TRNA LIGASE, MITOCHONDRIAL-RELATED"/>
    <property type="match status" value="1"/>
</dbReference>
<comment type="subunit">
    <text evidence="8">Monomer.</text>
</comment>
<evidence type="ECO:0000256" key="8">
    <source>
        <dbReference type="HAMAP-Rule" id="MF_00022"/>
    </source>
</evidence>
<evidence type="ECO:0000256" key="3">
    <source>
        <dbReference type="ARBA" id="ARBA00022598"/>
    </source>
</evidence>